<evidence type="ECO:0000259" key="4">
    <source>
        <dbReference type="Pfam" id="PF04927"/>
    </source>
</evidence>
<evidence type="ECO:0000313" key="5">
    <source>
        <dbReference type="EMBL" id="AWJ68129.1"/>
    </source>
</evidence>
<dbReference type="AlphaFoldDB" id="A0A2S1WLT2"/>
<dbReference type="PANTHER" id="PTHR31174">
    <property type="entry name" value="SEED MATURATION FAMILY PROTEIN"/>
    <property type="match status" value="1"/>
</dbReference>
<dbReference type="EMBL" id="MG976955">
    <property type="protein sequence ID" value="AWJ68129.1"/>
    <property type="molecule type" value="Genomic_DNA"/>
</dbReference>
<comment type="similarity">
    <text evidence="1">Belongs to the LEA type SMP family.</text>
</comment>
<name>A0A2S1WLT2_9POAL</name>
<feature type="domain" description="SMP" evidence="4">
    <location>
        <begin position="163"/>
        <end position="212"/>
    </location>
</feature>
<feature type="domain" description="SMP" evidence="4">
    <location>
        <begin position="26"/>
        <end position="80"/>
    </location>
</feature>
<evidence type="ECO:0000256" key="2">
    <source>
        <dbReference type="ARBA" id="ARBA00022737"/>
    </source>
</evidence>
<feature type="compositionally biased region" description="Basic and acidic residues" evidence="3">
    <location>
        <begin position="1"/>
        <end position="18"/>
    </location>
</feature>
<evidence type="ECO:0000256" key="3">
    <source>
        <dbReference type="SAM" id="MobiDB-lite"/>
    </source>
</evidence>
<keyword evidence="2" id="KW-0677">Repeat</keyword>
<dbReference type="PANTHER" id="PTHR31174:SF41">
    <property type="entry name" value="OS12G0470000 PROTEIN"/>
    <property type="match status" value="1"/>
</dbReference>
<dbReference type="InterPro" id="IPR007011">
    <property type="entry name" value="LEA_SMP_dom"/>
</dbReference>
<accession>A0A2S1WLT2</accession>
<sequence>MSKEQQQARRQPEPEAQHGRGGGGAVHYGDVFDMGGSLAGKPVAPEVAAMTQAAEAAVLGRTPRGGAAAAMQSAAARNARLGVVGSEEATDAAAEQGVAVSESRVPGGRVVTEFVADQPVRQYFDDDHTTGGASAGGRVVDGTKITIGEALEATAFSAGDQPDATARLGADKDVEREDAARVVAAEVRSEPDATARPGGVAASVAAAARLNRGRQ</sequence>
<organism evidence="5">
    <name type="scientific">Cleistogenes songorica</name>
    <dbReference type="NCBI Taxonomy" id="121774"/>
    <lineage>
        <taxon>Eukaryota</taxon>
        <taxon>Viridiplantae</taxon>
        <taxon>Streptophyta</taxon>
        <taxon>Embryophyta</taxon>
        <taxon>Tracheophyta</taxon>
        <taxon>Spermatophyta</taxon>
        <taxon>Magnoliopsida</taxon>
        <taxon>Liliopsida</taxon>
        <taxon>Poales</taxon>
        <taxon>Poaceae</taxon>
        <taxon>PACMAD clade</taxon>
        <taxon>Chloridoideae</taxon>
        <taxon>Cynodonteae</taxon>
        <taxon>Orininae</taxon>
        <taxon>Cleistogenes</taxon>
    </lineage>
</organism>
<evidence type="ECO:0000256" key="1">
    <source>
        <dbReference type="ARBA" id="ARBA00010733"/>
    </source>
</evidence>
<proteinExistence type="inferred from homology"/>
<reference evidence="5" key="1">
    <citation type="submission" date="2018-02" db="EMBL/GenBank/DDBJ databases">
        <title>Insights into the development of Late Embryogenesis Abundant (LEA) gene family in Cleistogenes songorica, a xerophyte desert plant.</title>
        <authorList>
            <person name="Muvunyi B.P."/>
            <person name="Zhang J."/>
            <person name="Wang Y."/>
        </authorList>
    </citation>
    <scope>NUCLEOTIDE SEQUENCE</scope>
</reference>
<feature type="region of interest" description="Disordered" evidence="3">
    <location>
        <begin position="1"/>
        <end position="31"/>
    </location>
</feature>
<dbReference type="Pfam" id="PF04927">
    <property type="entry name" value="SMP"/>
    <property type="match status" value="2"/>
</dbReference>
<protein>
    <submittedName>
        <fullName evidence="5">Late embryogenesis abundant</fullName>
    </submittedName>
</protein>
<gene>
    <name evidence="5" type="primary">Lea24</name>
</gene>
<dbReference type="InterPro" id="IPR042971">
    <property type="entry name" value="LEA_SMP"/>
</dbReference>